<dbReference type="InterPro" id="IPR029021">
    <property type="entry name" value="Prot-tyrosine_phosphatase-like"/>
</dbReference>
<dbReference type="Gene3D" id="3.90.190.10">
    <property type="entry name" value="Protein tyrosine phosphatase superfamily"/>
    <property type="match status" value="1"/>
</dbReference>
<comment type="caution">
    <text evidence="3">The sequence shown here is derived from an EMBL/GenBank/DDBJ whole genome shotgun (WGS) entry which is preliminary data.</text>
</comment>
<sequence>MLFLLVTTRIIASEVQPSRIRRQTQDNFSPLVENLQKLSRISNGISLEIGLIDETFPTDSVISELLHMGSLKPNQFVDSQLNSAKNAISEMSSLPKKWKTDDDVTAIESRLVVLENIRKESFSVEDFKNFTGRKDYETLLGEMKGLDAHKANINSLKTELVQLNGIFIGLENKAKDLNEQNIKSASLVFPSIVDSLGKVEKLVTTLDPLVVLLGKAKQLRESSKFFEMLRLESEFRKNLTNVLTYREDPMKSFNQNFDNVFDLGKTSATSEPAFSSIDQLILNRRDSRELPCEYRCGLGNGGIDLEKLKNDCGDEWIQKRMTNGSVVEKNLKESFSYLDELIGELKNVELAWKPLEDDKLLVRYEQVRVIQKEANHLSEISQVIKTKIGEFRACDKRSTGFPGVKFEDLKNVGDVIGELNTDLDQLRSLNYIEKLKNVTSMKDGLSTAGKPENEQIQMARTFMQKMESDEEYKNVIVSLKTLQTDLESMETIIPKVVDAVPKISFTYIDEHHEALNGSTAYLDTYTCLNKIGEDGNQVKKTIEFISRIKGLTEQEATGANKVIQSILDSQNGLKNSKEAAGKMKEVVAPEALNLKKSFPDSKEVSKKLGLAVRGMVDVKRMHDSRDKLAPLLKNSDELLIDAKSNNLAQSHLDSLQKLAFINTSLTATLAGIDEFLKILDGIERIRKRRNTGNNDFKGIGGILIAASKIPDVSDDMSGILEGIKELNTATSQKYGEEEKSVNTLKKLELQFSKFGLKDAPSSLEALDTFFLDYVGSMTFVPPSVAPSIAPSAPASSPSSEFFSTTTILTTTSAAMATWLMILISAIVLVCIACLIGGVCFCCRKKSAPDVLTPDVPDIPIQVPPVPTVPHPEEPSQPLVNPVEGNQRLPEDQQHQKRPDENLPPPAEENRNPNSVGSRNPTNQVEQQPPLQQKGDNPTDPSVSAEPEKAVQPLAQAIPKEVKQDQVAPIVAPVVDPSVPSTSKNPTGEQERQEELLPLDKTQRGGIEKLSLLYSVVALVKRRMIIPKMLPYDWFLIQLDPTYLGEKTNYDFSQYEKNYDERRVKAHVTHLDSMPVLEGFADPYINANFAQLGDFKYIATQHPLIGTIDKHFALLEQSGVGVLVHLNPADNIFKYFKTEEGGELTFGKYTVRTVGIKELPEYLQVLSGFKLYGLVLTNNETSHEHNFEILAYDRWTENNAPKNPAVGVGIIKYCDASMKNVMLQCYDGAGPSATLMAIKYGIMKSRTTELKNLGDFVREIRGIRYGALPVLAHLTYTVICISKALMDEEGIIWLEEYDRMYHHHVCMVDRSEHPKKWKIDPKAAFKEEPRRVPAAPGDIEEEERNIDSYCFVEKYKRFKRGIVKELTKDEHDRAKRMKLDQKKFKERKEEEPMAVGRKEVQKKQKSRNKSMDKSVSKSQKSAKTKKSNPTGKTETSKLRKVEKSFVLSFLLLPVGLCAKISCPSRPDDNLPPPAGENRNPTNHVEQQPPLQQNADNPTDPTISAEPEKVVQPLSQPIPKEVKKDQVDPIVATRRFRQLARILR</sequence>
<dbReference type="PROSITE" id="PS50055">
    <property type="entry name" value="TYR_PHOSPHATASE_PTP"/>
    <property type="match status" value="1"/>
</dbReference>
<dbReference type="PANTHER" id="PTHR32525">
    <property type="entry name" value="PROTEIN-TYROSINE-PHOSPHATASE"/>
    <property type="match status" value="1"/>
</dbReference>
<dbReference type="CTD" id="78775037"/>
<feature type="region of interest" description="Disordered" evidence="1">
    <location>
        <begin position="1462"/>
        <end position="1524"/>
    </location>
</feature>
<feature type="compositionally biased region" description="Basic and acidic residues" evidence="1">
    <location>
        <begin position="1371"/>
        <end position="1401"/>
    </location>
</feature>
<protein>
    <recommendedName>
        <fullName evidence="2">Tyrosine-protein phosphatase domain-containing protein</fullName>
    </recommendedName>
</protein>
<dbReference type="EMBL" id="WUAV01000003">
    <property type="protein sequence ID" value="KAF1762649.1"/>
    <property type="molecule type" value="Genomic_DNA"/>
</dbReference>
<feature type="region of interest" description="Disordered" evidence="1">
    <location>
        <begin position="861"/>
        <end position="948"/>
    </location>
</feature>
<feature type="region of interest" description="Disordered" evidence="1">
    <location>
        <begin position="974"/>
        <end position="993"/>
    </location>
</feature>
<dbReference type="SMART" id="SM00453">
    <property type="entry name" value="WSN"/>
    <property type="match status" value="1"/>
</dbReference>
<dbReference type="InterPro" id="IPR003125">
    <property type="entry name" value="WSN"/>
</dbReference>
<dbReference type="Pfam" id="PF00102">
    <property type="entry name" value="Y_phosphatase"/>
    <property type="match status" value="1"/>
</dbReference>
<dbReference type="InterPro" id="IPR003595">
    <property type="entry name" value="Tyr_Pase_cat"/>
</dbReference>
<feature type="compositionally biased region" description="Polar residues" evidence="1">
    <location>
        <begin position="911"/>
        <end position="941"/>
    </location>
</feature>
<evidence type="ECO:0000313" key="3">
    <source>
        <dbReference type="EMBL" id="KAF1762649.1"/>
    </source>
</evidence>
<dbReference type="RefSeq" id="XP_053587680.1">
    <property type="nucleotide sequence ID" value="XM_053728103.1"/>
</dbReference>
<evidence type="ECO:0000313" key="4">
    <source>
        <dbReference type="Proteomes" id="UP000483820"/>
    </source>
</evidence>
<dbReference type="GO" id="GO:0004725">
    <property type="term" value="F:protein tyrosine phosphatase activity"/>
    <property type="evidence" value="ECO:0007669"/>
    <property type="project" value="InterPro"/>
</dbReference>
<gene>
    <name evidence="3" type="ORF">GCK72_010911</name>
</gene>
<feature type="region of interest" description="Disordered" evidence="1">
    <location>
        <begin position="1371"/>
        <end position="1436"/>
    </location>
</feature>
<feature type="compositionally biased region" description="Polar residues" evidence="1">
    <location>
        <begin position="978"/>
        <end position="987"/>
    </location>
</feature>
<feature type="compositionally biased region" description="Polar residues" evidence="1">
    <location>
        <begin position="1477"/>
        <end position="1500"/>
    </location>
</feature>
<dbReference type="SUPFAM" id="SSF52799">
    <property type="entry name" value="(Phosphotyrosine protein) phosphatases II"/>
    <property type="match status" value="1"/>
</dbReference>
<dbReference type="Pfam" id="PF02206">
    <property type="entry name" value="WSN"/>
    <property type="match status" value="1"/>
</dbReference>
<name>A0A6A5H6F4_CAERE</name>
<dbReference type="Proteomes" id="UP000483820">
    <property type="component" value="Chromosome III"/>
</dbReference>
<dbReference type="KEGG" id="crq:GCK72_010911"/>
<dbReference type="InterPro" id="IPR000242">
    <property type="entry name" value="PTP_cat"/>
</dbReference>
<dbReference type="GeneID" id="78775037"/>
<evidence type="ECO:0000259" key="2">
    <source>
        <dbReference type="PROSITE" id="PS50055"/>
    </source>
</evidence>
<organism evidence="3 4">
    <name type="scientific">Caenorhabditis remanei</name>
    <name type="common">Caenorhabditis vulgaris</name>
    <dbReference type="NCBI Taxonomy" id="31234"/>
    <lineage>
        <taxon>Eukaryota</taxon>
        <taxon>Metazoa</taxon>
        <taxon>Ecdysozoa</taxon>
        <taxon>Nematoda</taxon>
        <taxon>Chromadorea</taxon>
        <taxon>Rhabditida</taxon>
        <taxon>Rhabditina</taxon>
        <taxon>Rhabditomorpha</taxon>
        <taxon>Rhabditoidea</taxon>
        <taxon>Rhabditidae</taxon>
        <taxon>Peloderinae</taxon>
        <taxon>Caenorhabditis</taxon>
    </lineage>
</organism>
<dbReference type="SMART" id="SM00404">
    <property type="entry name" value="PTPc_motif"/>
    <property type="match status" value="1"/>
</dbReference>
<evidence type="ECO:0000256" key="1">
    <source>
        <dbReference type="SAM" id="MobiDB-lite"/>
    </source>
</evidence>
<accession>A0A6A5H6F4</accession>
<dbReference type="PANTHER" id="PTHR32525:SF3">
    <property type="entry name" value="DOMAIN OF UNKNOWN FUNCTION WSN DOMAIN-CONTAINING PROTEIN-RELATED"/>
    <property type="match status" value="1"/>
</dbReference>
<reference evidence="3 4" key="1">
    <citation type="submission" date="2019-12" db="EMBL/GenBank/DDBJ databases">
        <title>Chromosome-level assembly of the Caenorhabditis remanei genome.</title>
        <authorList>
            <person name="Teterina A.A."/>
            <person name="Willis J.H."/>
            <person name="Phillips P.C."/>
        </authorList>
    </citation>
    <scope>NUCLEOTIDE SEQUENCE [LARGE SCALE GENOMIC DNA]</scope>
    <source>
        <strain evidence="3 4">PX506</strain>
        <tissue evidence="3">Whole organism</tissue>
    </source>
</reference>
<feature type="domain" description="Tyrosine-protein phosphatase" evidence="2">
    <location>
        <begin position="1058"/>
        <end position="1283"/>
    </location>
</feature>
<proteinExistence type="predicted"/>
<dbReference type="SMART" id="SM00194">
    <property type="entry name" value="PTPc"/>
    <property type="match status" value="1"/>
</dbReference>
<feature type="compositionally biased region" description="Basic and acidic residues" evidence="1">
    <location>
        <begin position="888"/>
        <end position="900"/>
    </location>
</feature>